<dbReference type="Gramene" id="Al_scaffold_0001_1942">
    <property type="protein sequence ID" value="Al_scaffold_0001_1942"/>
    <property type="gene ID" value="Al_scaffold_0001_1942"/>
</dbReference>
<dbReference type="EMBL" id="GL348713">
    <property type="protein sequence ID" value="EFH69268.1"/>
    <property type="molecule type" value="Genomic_DNA"/>
</dbReference>
<organism evidence="3">
    <name type="scientific">Arabidopsis lyrata subsp. lyrata</name>
    <name type="common">Lyre-leaved rock-cress</name>
    <dbReference type="NCBI Taxonomy" id="81972"/>
    <lineage>
        <taxon>Eukaryota</taxon>
        <taxon>Viridiplantae</taxon>
        <taxon>Streptophyta</taxon>
        <taxon>Embryophyta</taxon>
        <taxon>Tracheophyta</taxon>
        <taxon>Spermatophyta</taxon>
        <taxon>Magnoliopsida</taxon>
        <taxon>eudicotyledons</taxon>
        <taxon>Gunneridae</taxon>
        <taxon>Pentapetalae</taxon>
        <taxon>rosids</taxon>
        <taxon>malvids</taxon>
        <taxon>Brassicales</taxon>
        <taxon>Brassicaceae</taxon>
        <taxon>Camelineae</taxon>
        <taxon>Arabidopsis</taxon>
    </lineage>
</organism>
<evidence type="ECO:0000313" key="2">
    <source>
        <dbReference type="EMBL" id="EFH69268.1"/>
    </source>
</evidence>
<proteinExistence type="predicted"/>
<dbReference type="Proteomes" id="UP000008694">
    <property type="component" value="Unassembled WGS sequence"/>
</dbReference>
<protein>
    <submittedName>
        <fullName evidence="2">Predicted protein</fullName>
    </submittedName>
</protein>
<keyword evidence="3" id="KW-1185">Reference proteome</keyword>
<name>D7KH59_ARALL</name>
<feature type="region of interest" description="Disordered" evidence="1">
    <location>
        <begin position="30"/>
        <end position="57"/>
    </location>
</feature>
<reference evidence="3" key="1">
    <citation type="journal article" date="2011" name="Nat. Genet.">
        <title>The Arabidopsis lyrata genome sequence and the basis of rapid genome size change.</title>
        <authorList>
            <person name="Hu T.T."/>
            <person name="Pattyn P."/>
            <person name="Bakker E.G."/>
            <person name="Cao J."/>
            <person name="Cheng J.-F."/>
            <person name="Clark R.M."/>
            <person name="Fahlgren N."/>
            <person name="Fawcett J.A."/>
            <person name="Grimwood J."/>
            <person name="Gundlach H."/>
            <person name="Haberer G."/>
            <person name="Hollister J.D."/>
            <person name="Ossowski S."/>
            <person name="Ottilar R.P."/>
            <person name="Salamov A.A."/>
            <person name="Schneeberger K."/>
            <person name="Spannagl M."/>
            <person name="Wang X."/>
            <person name="Yang L."/>
            <person name="Nasrallah M.E."/>
            <person name="Bergelson J."/>
            <person name="Carrington J.C."/>
            <person name="Gaut B.S."/>
            <person name="Schmutz J."/>
            <person name="Mayer K.F.X."/>
            <person name="Van de Peer Y."/>
            <person name="Grigoriev I.V."/>
            <person name="Nordborg M."/>
            <person name="Weigel D."/>
            <person name="Guo Y.-L."/>
        </authorList>
    </citation>
    <scope>NUCLEOTIDE SEQUENCE [LARGE SCALE GENOMIC DNA]</scope>
    <source>
        <strain evidence="3">cv. MN47</strain>
    </source>
</reference>
<dbReference type="AlphaFoldDB" id="D7KH59"/>
<evidence type="ECO:0000313" key="3">
    <source>
        <dbReference type="Proteomes" id="UP000008694"/>
    </source>
</evidence>
<accession>D7KH59</accession>
<feature type="compositionally biased region" description="Basic and acidic residues" evidence="1">
    <location>
        <begin position="47"/>
        <end position="57"/>
    </location>
</feature>
<sequence length="57" mass="6380">MAKYLRYVRSAYKPLLNRVSIQALRLNISAPNGESVSGGADQADQAYKAEQKRIKQI</sequence>
<evidence type="ECO:0000256" key="1">
    <source>
        <dbReference type="SAM" id="MobiDB-lite"/>
    </source>
</evidence>
<dbReference type="HOGENOM" id="CLU_2999153_0_0_1"/>
<gene>
    <name evidence="2" type="ORF">ARALYDRAFT_679619</name>
</gene>